<gene>
    <name evidence="1" type="ORF">SAMN04488036_104378</name>
</gene>
<keyword evidence="2" id="KW-1185">Reference proteome</keyword>
<dbReference type="RefSeq" id="WP_093324117.1">
    <property type="nucleotide sequence ID" value="NZ_FOSZ01000004.1"/>
</dbReference>
<protein>
    <recommendedName>
        <fullName evidence="3">tRNA A-37 threonylcarbamoyl transferase component Bud32</fullName>
    </recommendedName>
</protein>
<dbReference type="EMBL" id="FOSZ01000004">
    <property type="protein sequence ID" value="SFL06794.1"/>
    <property type="molecule type" value="Genomic_DNA"/>
</dbReference>
<evidence type="ECO:0008006" key="3">
    <source>
        <dbReference type="Google" id="ProtNLM"/>
    </source>
</evidence>
<evidence type="ECO:0000313" key="1">
    <source>
        <dbReference type="EMBL" id="SFL06794.1"/>
    </source>
</evidence>
<dbReference type="STRING" id="1280847.SAMN04488036_104378"/>
<dbReference type="OrthoDB" id="7839681at2"/>
<sequence>MLAEVGKPKGRSGTPVVAVWRCSYIADMEERPPFTVEDELRMLVETRAREAAPRVERVETQHGVFWIKRPERLSLRYRLQKGDPRKAFERERLGFHDLNAANGPAPHLALEGQDFIVLPDCGPNLRHRLAIEEDADTRRGLLMDAARSLGDMHALGFAHGRPSPKDMCRLNGQEVLLDFERYDRRNNSLKGQARDLVIWAFNVAAHSPQMLSDLPEALEVHGNVAPAGLRTAAEELCHKLVWADWLTKPIQKRPGNKSREFKAIPAVLQLFGVR</sequence>
<accession>A0A1I4EM54</accession>
<proteinExistence type="predicted"/>
<reference evidence="2" key="1">
    <citation type="submission" date="2016-10" db="EMBL/GenBank/DDBJ databases">
        <authorList>
            <person name="Varghese N."/>
            <person name="Submissions S."/>
        </authorList>
    </citation>
    <scope>NUCLEOTIDE SEQUENCE [LARGE SCALE GENOMIC DNA]</scope>
    <source>
        <strain evidence="2">DSM 28453</strain>
    </source>
</reference>
<evidence type="ECO:0000313" key="2">
    <source>
        <dbReference type="Proteomes" id="UP000198851"/>
    </source>
</evidence>
<dbReference type="Proteomes" id="UP000198851">
    <property type="component" value="Unassembled WGS sequence"/>
</dbReference>
<name>A0A1I4EM54_9RHOB</name>
<dbReference type="AlphaFoldDB" id="A0A1I4EM54"/>
<organism evidence="1 2">
    <name type="scientific">Shimia haliotis</name>
    <dbReference type="NCBI Taxonomy" id="1280847"/>
    <lineage>
        <taxon>Bacteria</taxon>
        <taxon>Pseudomonadati</taxon>
        <taxon>Pseudomonadota</taxon>
        <taxon>Alphaproteobacteria</taxon>
        <taxon>Rhodobacterales</taxon>
        <taxon>Roseobacteraceae</taxon>
    </lineage>
</organism>